<dbReference type="EMBL" id="JAAAXW010000229">
    <property type="protein sequence ID" value="KAF9539798.1"/>
    <property type="molecule type" value="Genomic_DNA"/>
</dbReference>
<dbReference type="Proteomes" id="UP000723463">
    <property type="component" value="Unassembled WGS sequence"/>
</dbReference>
<dbReference type="Pfam" id="PF08588">
    <property type="entry name" value="Duc1"/>
    <property type="match status" value="1"/>
</dbReference>
<feature type="region of interest" description="Disordered" evidence="1">
    <location>
        <begin position="151"/>
        <end position="191"/>
    </location>
</feature>
<comment type="caution">
    <text evidence="3">The sequence shown here is derived from an EMBL/GenBank/DDBJ whole genome shotgun (WGS) entry which is preliminary data.</text>
</comment>
<keyword evidence="4" id="KW-1185">Reference proteome</keyword>
<reference evidence="3" key="1">
    <citation type="journal article" date="2020" name="Fungal Divers.">
        <title>Resolving the Mortierellaceae phylogeny through synthesis of multi-gene phylogenetics and phylogenomics.</title>
        <authorList>
            <person name="Vandepol N."/>
            <person name="Liber J."/>
            <person name="Desiro A."/>
            <person name="Na H."/>
            <person name="Kennedy M."/>
            <person name="Barry K."/>
            <person name="Grigoriev I.V."/>
            <person name="Miller A.N."/>
            <person name="O'Donnell K."/>
            <person name="Stajich J.E."/>
            <person name="Bonito G."/>
        </authorList>
    </citation>
    <scope>NUCLEOTIDE SEQUENCE</scope>
    <source>
        <strain evidence="3">NRRL 2591</strain>
    </source>
</reference>
<evidence type="ECO:0000259" key="2">
    <source>
        <dbReference type="Pfam" id="PF08588"/>
    </source>
</evidence>
<feature type="compositionally biased region" description="Basic and acidic residues" evidence="1">
    <location>
        <begin position="160"/>
        <end position="181"/>
    </location>
</feature>
<name>A0A9P6K075_9FUNG</name>
<dbReference type="AlphaFoldDB" id="A0A9P6K075"/>
<evidence type="ECO:0000256" key="1">
    <source>
        <dbReference type="SAM" id="MobiDB-lite"/>
    </source>
</evidence>
<accession>A0A9P6K075</accession>
<organism evidence="3 4">
    <name type="scientific">Mortierella hygrophila</name>
    <dbReference type="NCBI Taxonomy" id="979708"/>
    <lineage>
        <taxon>Eukaryota</taxon>
        <taxon>Fungi</taxon>
        <taxon>Fungi incertae sedis</taxon>
        <taxon>Mucoromycota</taxon>
        <taxon>Mortierellomycotina</taxon>
        <taxon>Mortierellomycetes</taxon>
        <taxon>Mortierellales</taxon>
        <taxon>Mortierellaceae</taxon>
        <taxon>Mortierella</taxon>
    </lineage>
</organism>
<proteinExistence type="predicted"/>
<gene>
    <name evidence="3" type="ORF">EC957_004965</name>
</gene>
<evidence type="ECO:0000313" key="4">
    <source>
        <dbReference type="Proteomes" id="UP000723463"/>
    </source>
</evidence>
<protein>
    <recommendedName>
        <fullName evidence="2">Domain of unknown function at the cortex 1 domain-containing protein</fullName>
    </recommendedName>
</protein>
<sequence length="191" mass="20599">MALTIRIGPSRQQESLKPYAINRDSEPAYISSEHFEGLITSLFFAMAGFKATNPWSKDGLWDADEVLFVAEVEDKIHVPMGTSIATAFARTIDPSFIADGIWDLKRPWVGSPLVSGMNVLRVWKAPLSPTSDSASPMTAAAIAISTETGGGFGDYSSTESQDRGGHADGEGKGKGVERPSIDKQPSLHQTW</sequence>
<dbReference type="InterPro" id="IPR013897">
    <property type="entry name" value="Duc1"/>
</dbReference>
<evidence type="ECO:0000313" key="3">
    <source>
        <dbReference type="EMBL" id="KAF9539798.1"/>
    </source>
</evidence>
<feature type="domain" description="Domain of unknown function at the cortex 1" evidence="2">
    <location>
        <begin position="14"/>
        <end position="143"/>
    </location>
</feature>